<dbReference type="HOGENOM" id="CLU_290692_0_0_1"/>
<dbReference type="AlphaFoldDB" id="A0A067LYL4"/>
<evidence type="ECO:0000256" key="2">
    <source>
        <dbReference type="SAM" id="SignalP"/>
    </source>
</evidence>
<organism evidence="3 4">
    <name type="scientific">Botryobasidium botryosum (strain FD-172 SS1)</name>
    <dbReference type="NCBI Taxonomy" id="930990"/>
    <lineage>
        <taxon>Eukaryota</taxon>
        <taxon>Fungi</taxon>
        <taxon>Dikarya</taxon>
        <taxon>Basidiomycota</taxon>
        <taxon>Agaricomycotina</taxon>
        <taxon>Agaricomycetes</taxon>
        <taxon>Cantharellales</taxon>
        <taxon>Botryobasidiaceae</taxon>
        <taxon>Botryobasidium</taxon>
    </lineage>
</organism>
<feature type="compositionally biased region" description="Pro residues" evidence="1">
    <location>
        <begin position="767"/>
        <end position="779"/>
    </location>
</feature>
<sequence length="1052" mass="115494">MAAELGLLLVLFVQRPIHAEDSTGASRRTAFGMVKSPQAVAWPRIAQLVCLGRRLASNHSIGRIRLCPPGIALLDCDSGGLSQDYDDGRERRGDWAAERVEKRLPQVVPTVVNATHGRKMLWLFEAFPVGEEDQPAQTFEARGKGLREALAVTGLVALRQRRWRWRTHKNDPGLHRLALIAEGHADVPPLTVRMCVHEGEVVAGGLAGERSAPGWIAEKHTNRKWDPVTATTAGAVKHLSQRNGFEVDAADRVSDVFHAYAIAATASGAKENEAVVITMAADLYWASVAQYIQGEQAQGARTEASPGSLLSTGMGTSSEFHIDAGMGRAPSLSTTISADFPWTDRRFSFARGGIPSTWRDARAYRAAIVAMTVRVEARSCTTPPSMAPRTKSLAQLWDKAEWNLGDDEYYTDLLEPQYRIVNDVGRNCSHLQEISNNKRRHIANFPSRYTKPVRFFLYQYRARVLAMQLDWDGIHASFKEHEDAIANWELSNLHAILYMKAVLAQVIKQARKFGTSPTSFIDNAEKTRRLPTLDDWLRQEAAEMHDPREDFAARLAEVPMDALEIDWITWVRGSRLRQLLYGPVSLVGGAYVDATDDGSEAPPDGFKAYVALEILKICTGGRDEVCELSQQELARSHLPPLPERTPSPEPAEVVRATNPQVASTTTSPSRQGEASPVLTYRKKRVVDIVDDSQVDIVAGVQADTNNFDAQDEGEDEARGPDGEMDVDGPEENVFAPNSAMDVEVGEDTQSQSEPHVPSDMNISSRSPSPPGPPPSPPPAELSSQPSTSALPPDAVPPPLPAEPRRRLAYASQARCVKSTVDPKDTLDPALEKFFGHPSGPDAEEDQDAGTKNMASSTRGTSELAAVVPSVGTICITGWGEFKEMIGLRPPVPSLARFTMADDFGVTEAVSFWLVEAFGDERDKVVPYEQTIASLVAQLPLYIQKTRDAFDRNEGSLRCNLVQSQADAQPGSSHRRPNMNASDGRLLKETIQTWTTRALVTNMTNLQALAGHIQASKRGPSFTKAKYLLCKTSVYRCIEVFVELHDRRIADGT</sequence>
<accession>A0A067LYL4</accession>
<feature type="compositionally biased region" description="Pro residues" evidence="1">
    <location>
        <begin position="639"/>
        <end position="649"/>
    </location>
</feature>
<reference evidence="4" key="1">
    <citation type="journal article" date="2014" name="Proc. Natl. Acad. Sci. U.S.A.">
        <title>Extensive sampling of basidiomycete genomes demonstrates inadequacy of the white-rot/brown-rot paradigm for wood decay fungi.</title>
        <authorList>
            <person name="Riley R."/>
            <person name="Salamov A.A."/>
            <person name="Brown D.W."/>
            <person name="Nagy L.G."/>
            <person name="Floudas D."/>
            <person name="Held B.W."/>
            <person name="Levasseur A."/>
            <person name="Lombard V."/>
            <person name="Morin E."/>
            <person name="Otillar R."/>
            <person name="Lindquist E.A."/>
            <person name="Sun H."/>
            <person name="LaButti K.M."/>
            <person name="Schmutz J."/>
            <person name="Jabbour D."/>
            <person name="Luo H."/>
            <person name="Baker S.E."/>
            <person name="Pisabarro A.G."/>
            <person name="Walton J.D."/>
            <person name="Blanchette R.A."/>
            <person name="Henrissat B."/>
            <person name="Martin F."/>
            <person name="Cullen D."/>
            <person name="Hibbett D.S."/>
            <person name="Grigoriev I.V."/>
        </authorList>
    </citation>
    <scope>NUCLEOTIDE SEQUENCE [LARGE SCALE GENOMIC DNA]</scope>
    <source>
        <strain evidence="4">FD-172 SS1</strain>
    </source>
</reference>
<evidence type="ECO:0000313" key="3">
    <source>
        <dbReference type="EMBL" id="KDQ08513.1"/>
    </source>
</evidence>
<dbReference type="Proteomes" id="UP000027195">
    <property type="component" value="Unassembled WGS sequence"/>
</dbReference>
<evidence type="ECO:0000313" key="4">
    <source>
        <dbReference type="Proteomes" id="UP000027195"/>
    </source>
</evidence>
<keyword evidence="2" id="KW-0732">Signal</keyword>
<feature type="signal peptide" evidence="2">
    <location>
        <begin position="1"/>
        <end position="19"/>
    </location>
</feature>
<proteinExistence type="predicted"/>
<feature type="compositionally biased region" description="Low complexity" evidence="1">
    <location>
        <begin position="780"/>
        <end position="792"/>
    </location>
</feature>
<protein>
    <submittedName>
        <fullName evidence="3">Uncharacterized protein</fullName>
    </submittedName>
</protein>
<dbReference type="InParanoid" id="A0A067LYL4"/>
<feature type="region of interest" description="Disordered" evidence="1">
    <location>
        <begin position="636"/>
        <end position="676"/>
    </location>
</feature>
<name>A0A067LYL4_BOTB1</name>
<feature type="compositionally biased region" description="Basic and acidic residues" evidence="1">
    <location>
        <begin position="820"/>
        <end position="834"/>
    </location>
</feature>
<evidence type="ECO:0000256" key="1">
    <source>
        <dbReference type="SAM" id="MobiDB-lite"/>
    </source>
</evidence>
<gene>
    <name evidence="3" type="ORF">BOTBODRAFT_48220</name>
</gene>
<feature type="compositionally biased region" description="Polar residues" evidence="1">
    <location>
        <begin position="657"/>
        <end position="672"/>
    </location>
</feature>
<keyword evidence="4" id="KW-1185">Reference proteome</keyword>
<feature type="region of interest" description="Disordered" evidence="1">
    <location>
        <begin position="700"/>
        <end position="857"/>
    </location>
</feature>
<feature type="chain" id="PRO_5001644229" evidence="2">
    <location>
        <begin position="20"/>
        <end position="1052"/>
    </location>
</feature>
<dbReference type="EMBL" id="KL198090">
    <property type="protein sequence ID" value="KDQ08513.1"/>
    <property type="molecule type" value="Genomic_DNA"/>
</dbReference>